<dbReference type="AlphaFoldDB" id="A0A2P2MEJ3"/>
<accession>A0A2P2MEJ3</accession>
<evidence type="ECO:0000313" key="1">
    <source>
        <dbReference type="EMBL" id="MBX28631.1"/>
    </source>
</evidence>
<proteinExistence type="predicted"/>
<sequence>MLMKGRFSYVLKLMFECGGLYLLFFRCCRFIPPEIH</sequence>
<reference evidence="1" key="1">
    <citation type="submission" date="2018-02" db="EMBL/GenBank/DDBJ databases">
        <title>Rhizophora mucronata_Transcriptome.</title>
        <authorList>
            <person name="Meera S.P."/>
            <person name="Sreeshan A."/>
            <person name="Augustine A."/>
        </authorList>
    </citation>
    <scope>NUCLEOTIDE SEQUENCE</scope>
    <source>
        <tissue evidence="1">Leaf</tissue>
    </source>
</reference>
<organism evidence="1">
    <name type="scientific">Rhizophora mucronata</name>
    <name type="common">Asiatic mangrove</name>
    <dbReference type="NCBI Taxonomy" id="61149"/>
    <lineage>
        <taxon>Eukaryota</taxon>
        <taxon>Viridiplantae</taxon>
        <taxon>Streptophyta</taxon>
        <taxon>Embryophyta</taxon>
        <taxon>Tracheophyta</taxon>
        <taxon>Spermatophyta</taxon>
        <taxon>Magnoliopsida</taxon>
        <taxon>eudicotyledons</taxon>
        <taxon>Gunneridae</taxon>
        <taxon>Pentapetalae</taxon>
        <taxon>rosids</taxon>
        <taxon>fabids</taxon>
        <taxon>Malpighiales</taxon>
        <taxon>Rhizophoraceae</taxon>
        <taxon>Rhizophora</taxon>
    </lineage>
</organism>
<name>A0A2P2MEJ3_RHIMU</name>
<dbReference type="EMBL" id="GGEC01048147">
    <property type="protein sequence ID" value="MBX28631.1"/>
    <property type="molecule type" value="Transcribed_RNA"/>
</dbReference>
<protein>
    <submittedName>
        <fullName evidence="1">Uncharacterized protein</fullName>
    </submittedName>
</protein>